<dbReference type="RefSeq" id="WP_155342292.1">
    <property type="nucleotide sequence ID" value="NZ_BAAABN010000039.1"/>
</dbReference>
<evidence type="ECO:0000313" key="3">
    <source>
        <dbReference type="Proteomes" id="UP000334990"/>
    </source>
</evidence>
<feature type="region of interest" description="Disordered" evidence="1">
    <location>
        <begin position="155"/>
        <end position="183"/>
    </location>
</feature>
<organism evidence="2 3">
    <name type="scientific">Acrocarpospora corrugata</name>
    <dbReference type="NCBI Taxonomy" id="35763"/>
    <lineage>
        <taxon>Bacteria</taxon>
        <taxon>Bacillati</taxon>
        <taxon>Actinomycetota</taxon>
        <taxon>Actinomycetes</taxon>
        <taxon>Streptosporangiales</taxon>
        <taxon>Streptosporangiaceae</taxon>
        <taxon>Acrocarpospora</taxon>
    </lineage>
</organism>
<proteinExistence type="predicted"/>
<dbReference type="Proteomes" id="UP000334990">
    <property type="component" value="Unassembled WGS sequence"/>
</dbReference>
<sequence length="183" mass="21017">MADEEIRAIEQLSDDLAGRVVIALAAENARTGAIRELTLDDLDLVNRRITLAGRRQRLRDLSYRVLRRWLRDRRATWPRTSNPHVLTSDKTAHDTSPISQFVTLRMNHLSWAAPADGTSIDRYHIYRYSDPRHLVSVATAQLTRLPHPCRLLRDDSPVRQPLCDRPLPGRSPVPRADVHAQRR</sequence>
<protein>
    <submittedName>
        <fullName evidence="2">Uncharacterized protein</fullName>
    </submittedName>
</protein>
<accession>A0A5M3WDP4</accession>
<keyword evidence="3" id="KW-1185">Reference proteome</keyword>
<dbReference type="OrthoDB" id="3216692at2"/>
<gene>
    <name evidence="2" type="ORF">Acor_84490</name>
</gene>
<dbReference type="EMBL" id="BLAD01000161">
    <property type="protein sequence ID" value="GES06380.1"/>
    <property type="molecule type" value="Genomic_DNA"/>
</dbReference>
<evidence type="ECO:0000256" key="1">
    <source>
        <dbReference type="SAM" id="MobiDB-lite"/>
    </source>
</evidence>
<evidence type="ECO:0000313" key="2">
    <source>
        <dbReference type="EMBL" id="GES06380.1"/>
    </source>
</evidence>
<dbReference type="AlphaFoldDB" id="A0A5M3WDP4"/>
<comment type="caution">
    <text evidence="2">The sequence shown here is derived from an EMBL/GenBank/DDBJ whole genome shotgun (WGS) entry which is preliminary data.</text>
</comment>
<name>A0A5M3WDP4_9ACTN</name>
<reference evidence="2 3" key="1">
    <citation type="submission" date="2019-10" db="EMBL/GenBank/DDBJ databases">
        <title>Whole genome shotgun sequence of Acrocarpospora corrugata NBRC 13972.</title>
        <authorList>
            <person name="Ichikawa N."/>
            <person name="Kimura A."/>
            <person name="Kitahashi Y."/>
            <person name="Komaki H."/>
            <person name="Oguchi A."/>
        </authorList>
    </citation>
    <scope>NUCLEOTIDE SEQUENCE [LARGE SCALE GENOMIC DNA]</scope>
    <source>
        <strain evidence="2 3">NBRC 13972</strain>
    </source>
</reference>